<evidence type="ECO:0000313" key="4">
    <source>
        <dbReference type="Proteomes" id="UP000663879"/>
    </source>
</evidence>
<organism evidence="3 4">
    <name type="scientific">Brachionus calyciflorus</name>
    <dbReference type="NCBI Taxonomy" id="104777"/>
    <lineage>
        <taxon>Eukaryota</taxon>
        <taxon>Metazoa</taxon>
        <taxon>Spiralia</taxon>
        <taxon>Gnathifera</taxon>
        <taxon>Rotifera</taxon>
        <taxon>Eurotatoria</taxon>
        <taxon>Monogononta</taxon>
        <taxon>Pseudotrocha</taxon>
        <taxon>Ploima</taxon>
        <taxon>Brachionidae</taxon>
        <taxon>Brachionus</taxon>
    </lineage>
</organism>
<feature type="domain" description="Sfi1 spindle body" evidence="2">
    <location>
        <begin position="671"/>
        <end position="1027"/>
    </location>
</feature>
<dbReference type="InterPro" id="IPR052270">
    <property type="entry name" value="CACF_protein"/>
</dbReference>
<gene>
    <name evidence="3" type="ORF">OXX778_LOCUS2618</name>
</gene>
<feature type="coiled-coil region" evidence="1">
    <location>
        <begin position="1225"/>
        <end position="1308"/>
    </location>
</feature>
<dbReference type="OrthoDB" id="195843at2759"/>
<keyword evidence="1" id="KW-0175">Coiled coil</keyword>
<proteinExistence type="predicted"/>
<reference evidence="3" key="1">
    <citation type="submission" date="2021-02" db="EMBL/GenBank/DDBJ databases">
        <authorList>
            <person name="Nowell W R."/>
        </authorList>
    </citation>
    <scope>NUCLEOTIDE SEQUENCE</scope>
    <source>
        <strain evidence="3">Ploen Becks lab</strain>
    </source>
</reference>
<dbReference type="InterPro" id="IPR013665">
    <property type="entry name" value="Sfi1_dom"/>
</dbReference>
<dbReference type="Proteomes" id="UP000663879">
    <property type="component" value="Unassembled WGS sequence"/>
</dbReference>
<dbReference type="Pfam" id="PF08457">
    <property type="entry name" value="Sfi1"/>
    <property type="match status" value="1"/>
</dbReference>
<evidence type="ECO:0000313" key="3">
    <source>
        <dbReference type="EMBL" id="CAF0727562.1"/>
    </source>
</evidence>
<accession>A0A813N0K0</accession>
<keyword evidence="4" id="KW-1185">Reference proteome</keyword>
<dbReference type="GO" id="GO:0019902">
    <property type="term" value="F:phosphatase binding"/>
    <property type="evidence" value="ECO:0007669"/>
    <property type="project" value="TreeGrafter"/>
</dbReference>
<sequence length="1319" mass="160891">MEKSNTDPKTLLSNQTNHQTIENIIKLTNSVEEKRKILNQIYYDIQKNDENIENKPSEKSNRNNMLKHVHFESIDTTKEDSKIQKIMNSTFTVDIKKFIQEKSTNVQSKIPVEQSKIKSKTPIKTKDKPLSGTIKVSPAKVEIRTKPSPSKPIIRPVLTYQQKKLLEKESKLKFEQKLDEIRQKIISRKFGYIWLRKYFYSKSKIQSNQRILLPSQVQKYYNNYLLKTIFDRWHTNIRFDRNEWRLNVKAECHYKYVISNKMWYCWKDFVSESKHDKNLENKALEHYNDKIKRKYYEDWKRFQIENLKKRINLSIVQKKRNFEILKQTFQNWYFRYTNAKRSEKLLEIADSHFKLVVLSKCYSMWNYKFSHDKEDRRKIKLANQFYRQQQLRKVFTSIKMYTLYRRKKKIQKQKLDEYAESQLVYRIYQIWYEKYQNRVKINELEDEIVDFRQTYLKIRVLTFMREEYHYRLRLKHLELKAKKFYEKKLKLKAFMAIKENHLEIKNKIIEYQKAEKFDSLWSKKIAFNIWLDKLDDKNDIKQLHLDYKARKHYENYLLKTGLKTWKYFIKNKKKLNAKQKIADDFYNKNVVRKFFNVIVVYTEDTKRKRENHRLAEEFYKNNAYLKYFEIWYQKYEQTIELQMNLRIAILHYESTVQNKIFSIWSNKYQLKIRDEINENRAEYWYRKHLLKKFIHVWIEHTRENRQEIDNDKKALIHDHKRLCSPVFLNWKKFVEERRIFYQKCDQADQFYKIKLSKKILEIWQLQTKDFKSINEIVNTKFHNKQKEKCHEMLTLWRGQVREKKIEKQNEELAITFYLRHLMVKIIYEWQNYTSNKKLKKFYDQNKIENFHDIQFKLIKRHIFSIWRQKSLEMMSEERKEKIAIEFYNKKIQQKFLIGWKIFHKVCIQKRLLNNQAKLFSEMRLKSEFFFKWSLKYEQECEQREKNEKSLLLWSINIQKNCFTAWQNWIENKKKKKHRYKQALEMRQHDILQECSRKFLQYSMDSKIRRQQANRILKEKYLINSAELELKYFNIWLNKCKFKNLPKSKDKNVLKLEKCVNDIQNKKSVILQDISLEKKGRISCQQSISNLDSHTKTRPAPRKPAFLIESIDNFKNFKNYENEKIIKTVVVQNEIIEEPKLKTPREVMINHPVLLPPTAFLTAPLTPQVISPRSVVSDYHSHKNDLRSSSMSTIGIGEVYKEINLKKTISKTNLITSSSSSMTSLNGDLKKKKDSNEEELVDLKKRLENLSIKSDKLKRLKEQEKLLINCIKSSEINQTSMCETIYKEKEQVQDEIRELTKFLKTEKQAVSELLKKYKLA</sequence>
<comment type="caution">
    <text evidence="3">The sequence shown here is derived from an EMBL/GenBank/DDBJ whole genome shotgun (WGS) entry which is preliminary data.</text>
</comment>
<protein>
    <recommendedName>
        <fullName evidence="2">Sfi1 spindle body domain-containing protein</fullName>
    </recommendedName>
</protein>
<evidence type="ECO:0000259" key="2">
    <source>
        <dbReference type="Pfam" id="PF08457"/>
    </source>
</evidence>
<name>A0A813N0K0_9BILA</name>
<dbReference type="EMBL" id="CAJNOC010000210">
    <property type="protein sequence ID" value="CAF0727562.1"/>
    <property type="molecule type" value="Genomic_DNA"/>
</dbReference>
<dbReference type="PANTHER" id="PTHR22028">
    <property type="entry name" value="SFI1 SPINDLE BODY DOMAIN-CONTAINING PROTEIN-RELATED"/>
    <property type="match status" value="1"/>
</dbReference>
<evidence type="ECO:0000256" key="1">
    <source>
        <dbReference type="SAM" id="Coils"/>
    </source>
</evidence>
<dbReference type="PANTHER" id="PTHR22028:SF4">
    <property type="entry name" value="PROTEIN SFI1 HOMOLOG"/>
    <property type="match status" value="1"/>
</dbReference>